<keyword evidence="3 11" id="KW-0227">DNA damage</keyword>
<comment type="catalytic activity">
    <reaction evidence="11">
        <text>ATP + H2O = ADP + phosphate + H(+)</text>
        <dbReference type="Rhea" id="RHEA:13065"/>
        <dbReference type="ChEBI" id="CHEBI:15377"/>
        <dbReference type="ChEBI" id="CHEBI:15378"/>
        <dbReference type="ChEBI" id="CHEBI:30616"/>
        <dbReference type="ChEBI" id="CHEBI:43474"/>
        <dbReference type="ChEBI" id="CHEBI:456216"/>
        <dbReference type="EC" id="5.6.2.3"/>
    </reaction>
</comment>
<evidence type="ECO:0000256" key="7">
    <source>
        <dbReference type="ARBA" id="ARBA00022840"/>
    </source>
</evidence>
<dbReference type="InterPro" id="IPR049550">
    <property type="entry name" value="RecD_N"/>
</dbReference>
<dbReference type="InterPro" id="IPR006344">
    <property type="entry name" value="RecD"/>
</dbReference>
<comment type="subunit">
    <text evidence="11">Heterotrimer of RecB, RecC and RecD. All subunits contribute to DNA-binding.</text>
</comment>
<dbReference type="HAMAP" id="MF_01487">
    <property type="entry name" value="RecD"/>
    <property type="match status" value="1"/>
</dbReference>
<protein>
    <recommendedName>
        <fullName evidence="11">RecBCD enzyme subunit RecD</fullName>
        <ecNumber evidence="11">5.6.2.3</ecNumber>
    </recommendedName>
    <alternativeName>
        <fullName evidence="11">DNA 5'-3' helicase subunit RecD</fullName>
    </alternativeName>
    <alternativeName>
        <fullName evidence="11">Exonuclease V subunit RecD</fullName>
        <shortName evidence="11">ExoV subunit RecD</shortName>
    </alternativeName>
    <alternativeName>
        <fullName evidence="11">Helicase/nuclease RecBCD subunit RecD</fullName>
    </alternativeName>
</protein>
<dbReference type="InterPro" id="IPR027417">
    <property type="entry name" value="P-loop_NTPase"/>
</dbReference>
<dbReference type="GO" id="GO:0000724">
    <property type="term" value="P:double-strand break repair via homologous recombination"/>
    <property type="evidence" value="ECO:0007669"/>
    <property type="project" value="UniProtKB-UniRule"/>
</dbReference>
<evidence type="ECO:0000256" key="9">
    <source>
        <dbReference type="ARBA" id="ARBA00023204"/>
    </source>
</evidence>
<keyword evidence="7 11" id="KW-0067">ATP-binding</keyword>
<dbReference type="InterPro" id="IPR050534">
    <property type="entry name" value="Coronavir_polyprotein_1ab"/>
</dbReference>
<comment type="function">
    <text evidence="11">A helicase/nuclease that prepares dsDNA breaks (DSB) for recombinational DNA repair. Binds to DSBs and unwinds DNA via a highly rapid and processive ATP-dependent bidirectional helicase activity. Unwinds dsDNA until it encounters a Chi (crossover hotspot instigator) sequence from the 3' direction. Cuts ssDNA a few nucleotides 3' to the Chi site. The properties and activities of the enzyme are changed at Chi. The Chi-altered holoenzyme produces a long 3'-ssDNA overhang and facilitates RecA-binding to the ssDNA for homologous DNA recombination and repair. Holoenzyme degrades any linearized DNA that is unable to undergo homologous recombination. In the holoenzyme this subunit has ssDNA-dependent ATPase and 5'-3' helicase activity. When added to pre-assembled RecBC greatly stimulates nuclease activity and augments holoenzyme processivity. Negatively regulates the RecA-loading ability of RecBCD.</text>
</comment>
<dbReference type="Pfam" id="PF21185">
    <property type="entry name" value="RecD_N"/>
    <property type="match status" value="1"/>
</dbReference>
<proteinExistence type="inferred from homology"/>
<dbReference type="SUPFAM" id="SSF52540">
    <property type="entry name" value="P-loop containing nucleoside triphosphate hydrolases"/>
    <property type="match status" value="2"/>
</dbReference>
<dbReference type="PATRIC" id="fig|570277.3.peg.3090"/>
<dbReference type="KEGG" id="emp:EZMO1_2860"/>
<reference evidence="14 15" key="1">
    <citation type="journal article" date="2016" name="Front. Microbiol.">
        <title>Genomic Insight into the Host-Endosymbiont Relationship of Endozoicomonas montiporae CL-33(T) with its Coral Host.</title>
        <authorList>
            <person name="Ding J.-Y."/>
            <person name="Shiu J.-H."/>
            <person name="Chen W.-M."/>
            <person name="Chiang Y.-R."/>
            <person name="Tang S.-L."/>
        </authorList>
    </citation>
    <scope>NUCLEOTIDE SEQUENCE [LARGE SCALE GENOMIC DNA]</scope>
    <source>
        <strain evidence="14 15">CL-33</strain>
    </source>
</reference>
<dbReference type="OrthoDB" id="9803432at2"/>
<comment type="similarity">
    <text evidence="11">Belongs to the RecD family.</text>
</comment>
<dbReference type="GO" id="GO:0008854">
    <property type="term" value="F:exodeoxyribonuclease V activity"/>
    <property type="evidence" value="ECO:0007669"/>
    <property type="project" value="InterPro"/>
</dbReference>
<dbReference type="FunFam" id="3.40.50.300:FF:000912">
    <property type="entry name" value="RecBCD enzyme subunit RecD"/>
    <property type="match status" value="1"/>
</dbReference>
<evidence type="ECO:0000256" key="1">
    <source>
        <dbReference type="ARBA" id="ARBA00022722"/>
    </source>
</evidence>
<evidence type="ECO:0000256" key="11">
    <source>
        <dbReference type="HAMAP-Rule" id="MF_01487"/>
    </source>
</evidence>
<organism evidence="14 15">
    <name type="scientific">Endozoicomonas montiporae CL-33</name>
    <dbReference type="NCBI Taxonomy" id="570277"/>
    <lineage>
        <taxon>Bacteria</taxon>
        <taxon>Pseudomonadati</taxon>
        <taxon>Pseudomonadota</taxon>
        <taxon>Gammaproteobacteria</taxon>
        <taxon>Oceanospirillales</taxon>
        <taxon>Endozoicomonadaceae</taxon>
        <taxon>Endozoicomonas</taxon>
    </lineage>
</organism>
<dbReference type="RefSeq" id="WP_051789250.1">
    <property type="nucleotide sequence ID" value="NZ_CP013251.1"/>
</dbReference>
<dbReference type="STRING" id="570277.EZMO1_2860"/>
<dbReference type="EMBL" id="CP013251">
    <property type="protein sequence ID" value="AMO56906.1"/>
    <property type="molecule type" value="Genomic_DNA"/>
</dbReference>
<evidence type="ECO:0000256" key="2">
    <source>
        <dbReference type="ARBA" id="ARBA00022741"/>
    </source>
</evidence>
<dbReference type="PANTHER" id="PTHR43788">
    <property type="entry name" value="DNA2/NAM7 HELICASE FAMILY MEMBER"/>
    <property type="match status" value="1"/>
</dbReference>
<evidence type="ECO:0000313" key="15">
    <source>
        <dbReference type="Proteomes" id="UP000071065"/>
    </source>
</evidence>
<evidence type="ECO:0000259" key="13">
    <source>
        <dbReference type="Pfam" id="PF21185"/>
    </source>
</evidence>
<name>A0A142BDT0_9GAMM</name>
<dbReference type="GO" id="GO:0005524">
    <property type="term" value="F:ATP binding"/>
    <property type="evidence" value="ECO:0007669"/>
    <property type="project" value="UniProtKB-UniRule"/>
</dbReference>
<evidence type="ECO:0000256" key="6">
    <source>
        <dbReference type="ARBA" id="ARBA00022839"/>
    </source>
</evidence>
<evidence type="ECO:0000256" key="10">
    <source>
        <dbReference type="ARBA" id="ARBA00023235"/>
    </source>
</evidence>
<evidence type="ECO:0000256" key="8">
    <source>
        <dbReference type="ARBA" id="ARBA00023125"/>
    </source>
</evidence>
<dbReference type="NCBIfam" id="NF008127">
    <property type="entry name" value="PRK10875.1"/>
    <property type="match status" value="1"/>
</dbReference>
<keyword evidence="5 11" id="KW-0347">Helicase</keyword>
<dbReference type="Proteomes" id="UP000071065">
    <property type="component" value="Chromosome"/>
</dbReference>
<feature type="binding site" evidence="11">
    <location>
        <begin position="244"/>
        <end position="251"/>
    </location>
    <ligand>
        <name>ATP</name>
        <dbReference type="ChEBI" id="CHEBI:30616"/>
    </ligand>
</feature>
<dbReference type="EC" id="5.6.2.3" evidence="11"/>
<evidence type="ECO:0000313" key="14">
    <source>
        <dbReference type="EMBL" id="AMO56906.1"/>
    </source>
</evidence>
<keyword evidence="6 11" id="KW-0269">Exonuclease</keyword>
<keyword evidence="1 11" id="KW-0540">Nuclease</keyword>
<comment type="miscellaneous">
    <text evidence="11">In the RecBCD complex, RecB has a slow 3'-5' helicase, an exonuclease activity and loads RecA onto ssDNA, RecD has a fast 5'-3' helicase activity, while RecC stimulates the ATPase and processivity of the RecB helicase and contributes to recognition of the Chi site.</text>
</comment>
<keyword evidence="8 11" id="KW-0238">DNA-binding</keyword>
<dbReference type="Gene3D" id="1.10.10.1020">
    <property type="entry name" value="RecBCD complex, subunit RecD, N-terminal domain"/>
    <property type="match status" value="1"/>
</dbReference>
<dbReference type="PANTHER" id="PTHR43788:SF6">
    <property type="entry name" value="DNA HELICASE B"/>
    <property type="match status" value="1"/>
</dbReference>
<dbReference type="GO" id="GO:0043139">
    <property type="term" value="F:5'-3' DNA helicase activity"/>
    <property type="evidence" value="ECO:0007669"/>
    <property type="project" value="UniProtKB-UniRule"/>
</dbReference>
<keyword evidence="9 11" id="KW-0234">DNA repair</keyword>
<dbReference type="GO" id="GO:0003677">
    <property type="term" value="F:DNA binding"/>
    <property type="evidence" value="ECO:0007669"/>
    <property type="project" value="UniProtKB-UniRule"/>
</dbReference>
<dbReference type="InterPro" id="IPR041851">
    <property type="entry name" value="RecD_N_sf"/>
</dbReference>
<dbReference type="NCBIfam" id="TIGR01447">
    <property type="entry name" value="recD"/>
    <property type="match status" value="1"/>
</dbReference>
<dbReference type="CDD" id="cd18809">
    <property type="entry name" value="SF1_C_RecD"/>
    <property type="match status" value="1"/>
</dbReference>
<evidence type="ECO:0000256" key="4">
    <source>
        <dbReference type="ARBA" id="ARBA00022801"/>
    </source>
</evidence>
<feature type="domain" description="UvrD-like helicase C-terminal" evidence="12">
    <location>
        <begin position="607"/>
        <end position="651"/>
    </location>
</feature>
<keyword evidence="2 11" id="KW-0547">Nucleotide-binding</keyword>
<dbReference type="AlphaFoldDB" id="A0A142BDT0"/>
<dbReference type="GO" id="GO:0016887">
    <property type="term" value="F:ATP hydrolysis activity"/>
    <property type="evidence" value="ECO:0007669"/>
    <property type="project" value="RHEA"/>
</dbReference>
<accession>A0A142BDT0</accession>
<evidence type="ECO:0000256" key="3">
    <source>
        <dbReference type="ARBA" id="ARBA00022763"/>
    </source>
</evidence>
<keyword evidence="10 11" id="KW-0413">Isomerase</keyword>
<evidence type="ECO:0000256" key="5">
    <source>
        <dbReference type="ARBA" id="ARBA00022806"/>
    </source>
</evidence>
<dbReference type="Pfam" id="PF13538">
    <property type="entry name" value="UvrD_C_2"/>
    <property type="match status" value="1"/>
</dbReference>
<evidence type="ECO:0000259" key="12">
    <source>
        <dbReference type="Pfam" id="PF13538"/>
    </source>
</evidence>
<sequence>MTVQPSPVLQAPVLQTLESLKTAGAIRPLDYQFARFLQEMGGEPLTVLAGALVSHELASGNVCLPLKDINTRSLFSVESESLQALEHLITSSNWQDELSASRLVSDGSENSPPAPLVLNRNRLYLYRYWQYEHLVSEHLRNKGARTADSATVKTILDRLFQRDYTLLFKQLQAATDLQATVIKWLDIVKPDSLDWQTIQQTIGNARSGNDLAPLDQLIPDHTCLNWQKVAAALAATQSFSVISGGPGTGKTTTVTRLLAMLVELEQLSSGKAPVIRLVAPTGKAAARLTESIGGALEQLNCSEAVRNNIPGEAGTLHRLLGVIPNSTEFRHHQDNPLHLDILVVDEASMVDLPMMTRLLSALPDDARIILLGDRDQLASVDAGSVLGDICAAAGNTYSETQQKRLQQLTGYDLSTERPPTNASIHDCFCLLQKSYRFDASSGIGQLAASVNAGQIRETKAVWEAGFSDIRRHLLNDSGYQTMLQLCVDQYRPYLQAIKNDQSAREILSVFNRFRLLCALREGACGVEGLNLEIRNALARHRLIERETLWYPGRPVLITRNDHGLGLYNGDIGITLADEDDRLRVAFQLPDGSLKSLLPSRLPEHETVFAMTIHKSQGSEFAHTAMVLPDKINPVLTRELVYTGITRARQELDIFTTEVVFNQSVSRPTQRSSGLKERLLA</sequence>
<dbReference type="Gene3D" id="3.40.50.300">
    <property type="entry name" value="P-loop containing nucleotide triphosphate hydrolases"/>
    <property type="match status" value="3"/>
</dbReference>
<feature type="domain" description="RecBCD enzyme subunit RecD N-terminal" evidence="13">
    <location>
        <begin position="23"/>
        <end position="124"/>
    </location>
</feature>
<keyword evidence="4 11" id="KW-0378">Hydrolase</keyword>
<dbReference type="InterPro" id="IPR027785">
    <property type="entry name" value="UvrD-like_helicase_C"/>
</dbReference>
<dbReference type="Pfam" id="PF13245">
    <property type="entry name" value="AAA_19"/>
    <property type="match status" value="1"/>
</dbReference>
<gene>
    <name evidence="11 14" type="primary">recD</name>
    <name evidence="14" type="ORF">EZMO1_2860</name>
</gene>
<dbReference type="CDD" id="cd17933">
    <property type="entry name" value="DEXSc_RecD-like"/>
    <property type="match status" value="1"/>
</dbReference>
<dbReference type="GO" id="GO:0017116">
    <property type="term" value="F:single-stranded DNA helicase activity"/>
    <property type="evidence" value="ECO:0007669"/>
    <property type="project" value="TreeGrafter"/>
</dbReference>
<dbReference type="GO" id="GO:0009338">
    <property type="term" value="C:exodeoxyribonuclease V complex"/>
    <property type="evidence" value="ECO:0007669"/>
    <property type="project" value="InterPro"/>
</dbReference>